<sequence>MAPPVETGRSPLLIVYRAATALADPLAGPILGWRTRRGKEDPRRRSERYGIATVDRPPGPLVWVHAASVGETVSVLPLIDAIIARHAVSVVLTTGTVTSARLAAARLGDHAVHQYAPLDARRFVRRFLDHWRPGLAVFVESELWPNMILETGAFGASLALVNARMSDRSFRRWQGRAPGMARTLLGRFDLCLAQSELDAGRLVELGAGPVCWTGNLKYDVPPPRASAVELGRLRAVLRDRPRWAVASIHPGEDEAVLDAERLLRERHPGMLAIVAPRHPERGSDIVAAAAARGLSAMLRSSGALPGPEIDVYVVDTIGELGLVYALAPVAFMGGSLVRHGGQNPIEPAKLSTAILHGPHIGNFAEVYAALQAAGGAELVTSAIDLASKVQRLIETPASAALRADAARRAVAAFAGALDRVVTALDPLLLAMARE</sequence>
<dbReference type="GO" id="GO:0009244">
    <property type="term" value="P:lipopolysaccharide core region biosynthetic process"/>
    <property type="evidence" value="ECO:0007669"/>
    <property type="project" value="UniProtKB-UniRule"/>
</dbReference>
<keyword evidence="5 10" id="KW-0808">Transferase</keyword>
<evidence type="ECO:0000256" key="5">
    <source>
        <dbReference type="ARBA" id="ARBA00022679"/>
    </source>
</evidence>
<comment type="function">
    <text evidence="1 10">Involved in lipopolysaccharide (LPS) biosynthesis. Catalyzes the transfer of 3-deoxy-D-manno-octulosonate (Kdo) residue(s) from CMP-Kdo to lipid IV(A), the tetraacyldisaccharide-1,4'-bisphosphate precursor of lipid A.</text>
</comment>
<feature type="site" description="Transition state stabilizer" evidence="9">
    <location>
        <position position="217"/>
    </location>
</feature>
<dbReference type="GO" id="GO:0005886">
    <property type="term" value="C:plasma membrane"/>
    <property type="evidence" value="ECO:0007669"/>
    <property type="project" value="UniProtKB-SubCell"/>
</dbReference>
<comment type="similarity">
    <text evidence="10">Belongs to the glycosyltransferase group 1 family.</text>
</comment>
<feature type="active site" description="Proton acceptor" evidence="8">
    <location>
        <position position="71"/>
    </location>
</feature>
<dbReference type="GO" id="GO:0009245">
    <property type="term" value="P:lipid A biosynthetic process"/>
    <property type="evidence" value="ECO:0007669"/>
    <property type="project" value="TreeGrafter"/>
</dbReference>
<dbReference type="InterPro" id="IPR039901">
    <property type="entry name" value="Kdotransferase"/>
</dbReference>
<evidence type="ECO:0000256" key="3">
    <source>
        <dbReference type="ARBA" id="ARBA00012621"/>
    </source>
</evidence>
<feature type="domain" description="3-deoxy-D-manno-octulosonic-acid transferase N-terminal" evidence="11">
    <location>
        <begin position="44"/>
        <end position="220"/>
    </location>
</feature>
<gene>
    <name evidence="12" type="ORF">EDC22_106151</name>
</gene>
<dbReference type="OrthoDB" id="9789797at2"/>
<evidence type="ECO:0000259" key="11">
    <source>
        <dbReference type="Pfam" id="PF04413"/>
    </source>
</evidence>
<evidence type="ECO:0000313" key="12">
    <source>
        <dbReference type="EMBL" id="TCT09956.1"/>
    </source>
</evidence>
<dbReference type="UniPathway" id="UPA00958"/>
<dbReference type="SUPFAM" id="SSF53756">
    <property type="entry name" value="UDP-Glycosyltransferase/glycogen phosphorylase"/>
    <property type="match status" value="1"/>
</dbReference>
<dbReference type="EC" id="2.4.99.12" evidence="3 10"/>
<evidence type="ECO:0000256" key="7">
    <source>
        <dbReference type="ARBA" id="ARBA00049183"/>
    </source>
</evidence>
<keyword evidence="10" id="KW-0472">Membrane</keyword>
<dbReference type="PANTHER" id="PTHR42755:SF1">
    <property type="entry name" value="3-DEOXY-D-MANNO-OCTULOSONIC ACID TRANSFERASE, MITOCHONDRIAL-RELATED"/>
    <property type="match status" value="1"/>
</dbReference>
<comment type="subcellular location">
    <subcellularLocation>
        <location evidence="10">Cell membrane</location>
    </subcellularLocation>
</comment>
<reference evidence="12 13" key="1">
    <citation type="submission" date="2019-03" db="EMBL/GenBank/DDBJ databases">
        <title>Genomic Encyclopedia of Type Strains, Phase IV (KMG-IV): sequencing the most valuable type-strain genomes for metagenomic binning, comparative biology and taxonomic classification.</title>
        <authorList>
            <person name="Goeker M."/>
        </authorList>
    </citation>
    <scope>NUCLEOTIDE SEQUENCE [LARGE SCALE GENOMIC DNA]</scope>
    <source>
        <strain evidence="12 13">DSM 19345</strain>
    </source>
</reference>
<dbReference type="Pfam" id="PF04413">
    <property type="entry name" value="Glycos_transf_N"/>
    <property type="match status" value="1"/>
</dbReference>
<evidence type="ECO:0000313" key="13">
    <source>
        <dbReference type="Proteomes" id="UP000295678"/>
    </source>
</evidence>
<dbReference type="InterPro" id="IPR038107">
    <property type="entry name" value="Glycos_transf_N_sf"/>
</dbReference>
<evidence type="ECO:0000256" key="9">
    <source>
        <dbReference type="PIRSR" id="PIRSR639901-2"/>
    </source>
</evidence>
<keyword evidence="10" id="KW-0448">Lipopolysaccharide biosynthesis</keyword>
<keyword evidence="10" id="KW-1003">Cell membrane</keyword>
<comment type="caution">
    <text evidence="12">The sequence shown here is derived from an EMBL/GenBank/DDBJ whole genome shotgun (WGS) entry which is preliminary data.</text>
</comment>
<evidence type="ECO:0000256" key="8">
    <source>
        <dbReference type="PIRSR" id="PIRSR639901-1"/>
    </source>
</evidence>
<evidence type="ECO:0000256" key="2">
    <source>
        <dbReference type="ARBA" id="ARBA00004713"/>
    </source>
</evidence>
<dbReference type="InterPro" id="IPR007507">
    <property type="entry name" value="Glycos_transf_N"/>
</dbReference>
<dbReference type="Gene3D" id="3.40.50.2000">
    <property type="entry name" value="Glycogen Phosphorylase B"/>
    <property type="match status" value="1"/>
</dbReference>
<dbReference type="Gene3D" id="3.40.50.11720">
    <property type="entry name" value="3-Deoxy-D-manno-octulosonic-acid transferase, N-terminal domain"/>
    <property type="match status" value="1"/>
</dbReference>
<dbReference type="PANTHER" id="PTHR42755">
    <property type="entry name" value="3-DEOXY-MANNO-OCTULOSONATE CYTIDYLYLTRANSFERASE"/>
    <property type="match status" value="1"/>
</dbReference>
<comment type="catalytic activity">
    <reaction evidence="7 10">
        <text>lipid IVA (E. coli) + CMP-3-deoxy-beta-D-manno-octulosonate = alpha-Kdo-(2-&gt;6)-lipid IVA (E. coli) + CMP + H(+)</text>
        <dbReference type="Rhea" id="RHEA:28066"/>
        <dbReference type="ChEBI" id="CHEBI:15378"/>
        <dbReference type="ChEBI" id="CHEBI:58603"/>
        <dbReference type="ChEBI" id="CHEBI:60364"/>
        <dbReference type="ChEBI" id="CHEBI:60377"/>
        <dbReference type="ChEBI" id="CHEBI:85987"/>
        <dbReference type="EC" id="2.4.99.12"/>
    </reaction>
</comment>
<evidence type="ECO:0000256" key="1">
    <source>
        <dbReference type="ARBA" id="ARBA00003394"/>
    </source>
</evidence>
<feature type="site" description="Transition state stabilizer" evidence="9">
    <location>
        <position position="140"/>
    </location>
</feature>
<dbReference type="Proteomes" id="UP000295678">
    <property type="component" value="Unassembled WGS sequence"/>
</dbReference>
<dbReference type="RefSeq" id="WP_132806782.1">
    <property type="nucleotide sequence ID" value="NZ_SMAK01000006.1"/>
</dbReference>
<accession>A0A4R3M9S5</accession>
<dbReference type="EMBL" id="SMAK01000006">
    <property type="protein sequence ID" value="TCT09956.1"/>
    <property type="molecule type" value="Genomic_DNA"/>
</dbReference>
<proteinExistence type="inferred from homology"/>
<keyword evidence="13" id="KW-1185">Reference proteome</keyword>
<evidence type="ECO:0000256" key="6">
    <source>
        <dbReference type="ARBA" id="ARBA00031445"/>
    </source>
</evidence>
<evidence type="ECO:0000256" key="10">
    <source>
        <dbReference type="RuleBase" id="RU365103"/>
    </source>
</evidence>
<dbReference type="GO" id="GO:0043842">
    <property type="term" value="F:Kdo transferase activity"/>
    <property type="evidence" value="ECO:0007669"/>
    <property type="project" value="UniProtKB-EC"/>
</dbReference>
<name>A0A4R3M9S5_9HYPH</name>
<dbReference type="AlphaFoldDB" id="A0A4R3M9S5"/>
<protein>
    <recommendedName>
        <fullName evidence="4 10">3-deoxy-D-manno-octulosonic acid transferase</fullName>
        <shortName evidence="10">Kdo transferase</shortName>
        <ecNumber evidence="3 10">2.4.99.12</ecNumber>
    </recommendedName>
    <alternativeName>
        <fullName evidence="6 10">Lipid IV(A) 3-deoxy-D-manno-octulosonic acid transferase</fullName>
    </alternativeName>
</protein>
<comment type="pathway">
    <text evidence="2 10">Bacterial outer membrane biogenesis; LPS core biosynthesis.</text>
</comment>
<organism evidence="12 13">
    <name type="scientific">Tepidamorphus gemmatus</name>
    <dbReference type="NCBI Taxonomy" id="747076"/>
    <lineage>
        <taxon>Bacteria</taxon>
        <taxon>Pseudomonadati</taxon>
        <taxon>Pseudomonadota</taxon>
        <taxon>Alphaproteobacteria</taxon>
        <taxon>Hyphomicrobiales</taxon>
        <taxon>Tepidamorphaceae</taxon>
        <taxon>Tepidamorphus</taxon>
    </lineage>
</organism>
<evidence type="ECO:0000256" key="4">
    <source>
        <dbReference type="ARBA" id="ARBA00019077"/>
    </source>
</evidence>